<evidence type="ECO:0000313" key="2">
    <source>
        <dbReference type="Proteomes" id="UP001301012"/>
    </source>
</evidence>
<name>A0ABT7EB35_9FIRM</name>
<sequence length="66" mass="7628">MDKNINQNARIALKQLRMEVAADYGMHYEDAFDIIENAHSNGSLSNYFKKLENRKNDFSSKTSQSE</sequence>
<dbReference type="RefSeq" id="WP_284132207.1">
    <property type="nucleotide sequence ID" value="NZ_JASKYM010000002.1"/>
</dbReference>
<reference evidence="1 2" key="1">
    <citation type="submission" date="2023-05" db="EMBL/GenBank/DDBJ databases">
        <title>Rombocin, a short stable natural nisin variant, displays selective antimicrobial activity against Listeria monocytogenes and employs dual mode of action to kill target bacterial strains.</title>
        <authorList>
            <person name="Wambui J."/>
            <person name="Stephan R."/>
            <person name="Kuipers O.P."/>
        </authorList>
    </citation>
    <scope>NUCLEOTIDE SEQUENCE [LARGE SCALE GENOMIC DNA]</scope>
    <source>
        <strain evidence="1 2">RC002</strain>
    </source>
</reference>
<organism evidence="1 2">
    <name type="scientific">Romboutsia sedimentorum</name>
    <dbReference type="NCBI Taxonomy" id="1368474"/>
    <lineage>
        <taxon>Bacteria</taxon>
        <taxon>Bacillati</taxon>
        <taxon>Bacillota</taxon>
        <taxon>Clostridia</taxon>
        <taxon>Peptostreptococcales</taxon>
        <taxon>Peptostreptococcaceae</taxon>
        <taxon>Romboutsia</taxon>
    </lineage>
</organism>
<gene>
    <name evidence="1" type="ORF">QOZ84_06830</name>
</gene>
<proteinExistence type="predicted"/>
<accession>A0ABT7EB35</accession>
<evidence type="ECO:0000313" key="1">
    <source>
        <dbReference type="EMBL" id="MDK2563258.1"/>
    </source>
</evidence>
<dbReference type="EMBL" id="JASKYM010000002">
    <property type="protein sequence ID" value="MDK2563258.1"/>
    <property type="molecule type" value="Genomic_DNA"/>
</dbReference>
<comment type="caution">
    <text evidence="1">The sequence shown here is derived from an EMBL/GenBank/DDBJ whole genome shotgun (WGS) entry which is preliminary data.</text>
</comment>
<dbReference type="InterPro" id="IPR048175">
    <property type="entry name" value="CD1290-like"/>
</dbReference>
<dbReference type="Proteomes" id="UP001301012">
    <property type="component" value="Unassembled WGS sequence"/>
</dbReference>
<dbReference type="NCBIfam" id="NF041444">
    <property type="entry name" value="SASP_CD1290"/>
    <property type="match status" value="1"/>
</dbReference>
<keyword evidence="2" id="KW-1185">Reference proteome</keyword>
<protein>
    <submittedName>
        <fullName evidence="1">CD1290 family small acid-soluble spore protein</fullName>
    </submittedName>
</protein>